<evidence type="ECO:0000313" key="2">
    <source>
        <dbReference type="EMBL" id="QPB09652.1"/>
    </source>
</evidence>
<accession>A0A873WKZ7</accession>
<dbReference type="InterPro" id="IPR057170">
    <property type="entry name" value="DUF7848"/>
</dbReference>
<gene>
    <name evidence="2" type="ORF">CPT_Spernnie_048</name>
</gene>
<evidence type="ECO:0000313" key="3">
    <source>
        <dbReference type="Proteomes" id="UP000662797"/>
    </source>
</evidence>
<sequence>MSVKTIMRSVLWNLHPAEPPAPQKPLYEVECTTCDERSECTEGDRVAPELWTLKHTASNPSHRVYRAIVTMFWQVSPASGQEVEDPPTLSSQVRAAAIRGYADH</sequence>
<keyword evidence="3" id="KW-1185">Reference proteome</keyword>
<reference evidence="2" key="1">
    <citation type="submission" date="2020-07" db="EMBL/GenBank/DDBJ databases">
        <title>Complete genome sequence of Streptomyces phage Spernnie.</title>
        <authorList>
            <person name="Tate N.B."/>
            <person name="Melbern L."/>
            <person name="Clark J.D."/>
            <person name="Hernandez I."/>
            <person name="Liu M."/>
            <person name="Burrowes B.H."/>
        </authorList>
    </citation>
    <scope>NUCLEOTIDE SEQUENCE</scope>
</reference>
<dbReference type="Pfam" id="PF25232">
    <property type="entry name" value="DUF7848"/>
    <property type="match status" value="1"/>
</dbReference>
<evidence type="ECO:0000259" key="1">
    <source>
        <dbReference type="Pfam" id="PF25232"/>
    </source>
</evidence>
<protein>
    <recommendedName>
        <fullName evidence="1">DUF7848 domain-containing protein</fullName>
    </recommendedName>
</protein>
<dbReference type="EMBL" id="MT701594">
    <property type="protein sequence ID" value="QPB09652.1"/>
    <property type="molecule type" value="Genomic_DNA"/>
</dbReference>
<dbReference type="Proteomes" id="UP000662797">
    <property type="component" value="Segment"/>
</dbReference>
<proteinExistence type="predicted"/>
<organism evidence="2 3">
    <name type="scientific">Streptomyces phage Spernnie</name>
    <dbReference type="NCBI Taxonomy" id="2767588"/>
    <lineage>
        <taxon>Viruses</taxon>
        <taxon>Duplodnaviria</taxon>
        <taxon>Heunggongvirae</taxon>
        <taxon>Uroviricota</taxon>
        <taxon>Caudoviricetes</taxon>
        <taxon>Arquatrovirinae</taxon>
        <taxon>Sentinelvirus</taxon>
        <taxon>Sentinelvirus spernnie</taxon>
    </lineage>
</organism>
<name>A0A873WKZ7_9CAUD</name>
<feature type="domain" description="DUF7848" evidence="1">
    <location>
        <begin position="1"/>
        <end position="78"/>
    </location>
</feature>